<protein>
    <submittedName>
        <fullName evidence="2">Putative HTH-type transcriptional regulator YusO</fullName>
    </submittedName>
</protein>
<dbReference type="AlphaFoldDB" id="A0A399EUE6"/>
<organism evidence="2 3">
    <name type="scientific">Meiothermus luteus</name>
    <dbReference type="NCBI Taxonomy" id="2026184"/>
    <lineage>
        <taxon>Bacteria</taxon>
        <taxon>Thermotogati</taxon>
        <taxon>Deinococcota</taxon>
        <taxon>Deinococci</taxon>
        <taxon>Thermales</taxon>
        <taxon>Thermaceae</taxon>
        <taxon>Meiothermus</taxon>
    </lineage>
</organism>
<evidence type="ECO:0000259" key="1">
    <source>
        <dbReference type="PROSITE" id="PS50995"/>
    </source>
</evidence>
<dbReference type="InterPro" id="IPR000835">
    <property type="entry name" value="HTH_MarR-typ"/>
</dbReference>
<accession>A0A399EUE6</accession>
<dbReference type="InterPro" id="IPR036388">
    <property type="entry name" value="WH-like_DNA-bd_sf"/>
</dbReference>
<gene>
    <name evidence="2" type="primary">yusO_1</name>
    <name evidence="2" type="ORF">Mlute_01438</name>
</gene>
<dbReference type="InterPro" id="IPR036390">
    <property type="entry name" value="WH_DNA-bd_sf"/>
</dbReference>
<dbReference type="RefSeq" id="WP_119360070.1">
    <property type="nucleotide sequence ID" value="NZ_QWKZ01000039.1"/>
</dbReference>
<evidence type="ECO:0000313" key="3">
    <source>
        <dbReference type="Proteomes" id="UP000265800"/>
    </source>
</evidence>
<dbReference type="PROSITE" id="PS50995">
    <property type="entry name" value="HTH_MARR_2"/>
    <property type="match status" value="1"/>
</dbReference>
<dbReference type="PANTHER" id="PTHR39515:SF2">
    <property type="entry name" value="HTH-TYPE TRANSCRIPTIONAL REGULATOR RV0880"/>
    <property type="match status" value="1"/>
</dbReference>
<dbReference type="InterPro" id="IPR052526">
    <property type="entry name" value="HTH-type_Bedaq_tolerance"/>
</dbReference>
<dbReference type="PANTHER" id="PTHR39515">
    <property type="entry name" value="CONSERVED PROTEIN"/>
    <property type="match status" value="1"/>
</dbReference>
<dbReference type="Gene3D" id="1.10.10.10">
    <property type="entry name" value="Winged helix-like DNA-binding domain superfamily/Winged helix DNA-binding domain"/>
    <property type="match status" value="1"/>
</dbReference>
<dbReference type="SMART" id="SM00347">
    <property type="entry name" value="HTH_MARR"/>
    <property type="match status" value="1"/>
</dbReference>
<sequence length="143" mass="16871">MTWGILTHLWKLTRELREEVTPQLERLGLAPTDPWLLAEIERHRYPTEAVRAMQIPAPTISQMLKRLEQAGLVVRSLDPTDLRRYRFELTEQGRFLLEESRKHILQAMERRLNRLTSEERGKLAEWLEILARPEDAPAAREQP</sequence>
<dbReference type="Pfam" id="PF12802">
    <property type="entry name" value="MarR_2"/>
    <property type="match status" value="1"/>
</dbReference>
<feature type="domain" description="HTH marR-type" evidence="1">
    <location>
        <begin position="2"/>
        <end position="132"/>
    </location>
</feature>
<comment type="caution">
    <text evidence="2">The sequence shown here is derived from an EMBL/GenBank/DDBJ whole genome shotgun (WGS) entry which is preliminary data.</text>
</comment>
<keyword evidence="3" id="KW-1185">Reference proteome</keyword>
<evidence type="ECO:0000313" key="2">
    <source>
        <dbReference type="EMBL" id="RIH85851.1"/>
    </source>
</evidence>
<dbReference type="Proteomes" id="UP000265800">
    <property type="component" value="Unassembled WGS sequence"/>
</dbReference>
<dbReference type="PRINTS" id="PR00598">
    <property type="entry name" value="HTHMARR"/>
</dbReference>
<dbReference type="EMBL" id="QWKZ01000039">
    <property type="protein sequence ID" value="RIH85851.1"/>
    <property type="molecule type" value="Genomic_DNA"/>
</dbReference>
<dbReference type="SUPFAM" id="SSF46785">
    <property type="entry name" value="Winged helix' DNA-binding domain"/>
    <property type="match status" value="1"/>
</dbReference>
<name>A0A399EUE6_9DEIN</name>
<dbReference type="GO" id="GO:0003700">
    <property type="term" value="F:DNA-binding transcription factor activity"/>
    <property type="evidence" value="ECO:0007669"/>
    <property type="project" value="InterPro"/>
</dbReference>
<dbReference type="OrthoDB" id="32523at2"/>
<reference evidence="2 3" key="1">
    <citation type="submission" date="2018-08" db="EMBL/GenBank/DDBJ databases">
        <title>Meiothermus luteus KCTC 52599 genome sequencing project.</title>
        <authorList>
            <person name="Da Costa M.S."/>
            <person name="Albuquerque L."/>
            <person name="Raposo P."/>
            <person name="Froufe H.J.C."/>
            <person name="Barroso C.S."/>
            <person name="Egas C."/>
        </authorList>
    </citation>
    <scope>NUCLEOTIDE SEQUENCE [LARGE SCALE GENOMIC DNA]</scope>
    <source>
        <strain evidence="2 3">KCTC 52599</strain>
    </source>
</reference>
<proteinExistence type="predicted"/>